<protein>
    <recommendedName>
        <fullName evidence="2">DUF5648 domain-containing protein</fullName>
    </recommendedName>
</protein>
<dbReference type="InterPro" id="IPR043708">
    <property type="entry name" value="DUF5648"/>
</dbReference>
<keyword evidence="4" id="KW-1185">Reference proteome</keyword>
<comment type="caution">
    <text evidence="3">The sequence shown here is derived from an EMBL/GenBank/DDBJ whole genome shotgun (WGS) entry which is preliminary data.</text>
</comment>
<dbReference type="RefSeq" id="WP_289510534.1">
    <property type="nucleotide sequence ID" value="NZ_JAUDEA010000002.1"/>
</dbReference>
<reference evidence="3 4" key="3">
    <citation type="submission" date="2023-06" db="EMBL/GenBank/DDBJ databases">
        <authorList>
            <person name="Zeman M."/>
            <person name="Kubasova T."/>
            <person name="Jahodarova E."/>
            <person name="Nykrynova M."/>
            <person name="Rychlik I."/>
        </authorList>
    </citation>
    <scope>NUCLEOTIDE SEQUENCE [LARGE SCALE GENOMIC DNA]</scope>
    <source>
        <strain evidence="3 4">153_Feed</strain>
    </source>
</reference>
<accession>A0ABT7V1G3</accession>
<dbReference type="EMBL" id="JAUDEA010000002">
    <property type="protein sequence ID" value="MDM8270433.1"/>
    <property type="molecule type" value="Genomic_DNA"/>
</dbReference>
<dbReference type="Proteomes" id="UP001529256">
    <property type="component" value="Unassembled WGS sequence"/>
</dbReference>
<feature type="chain" id="PRO_5045133560" description="DUF5648 domain-containing protein" evidence="1">
    <location>
        <begin position="32"/>
        <end position="169"/>
    </location>
</feature>
<evidence type="ECO:0000256" key="1">
    <source>
        <dbReference type="SAM" id="SignalP"/>
    </source>
</evidence>
<evidence type="ECO:0000313" key="3">
    <source>
        <dbReference type="EMBL" id="MDM8270433.1"/>
    </source>
</evidence>
<evidence type="ECO:0000313" key="4">
    <source>
        <dbReference type="Proteomes" id="UP001529256"/>
    </source>
</evidence>
<reference evidence="4" key="1">
    <citation type="submission" date="2023-06" db="EMBL/GenBank/DDBJ databases">
        <title>Identification and characterization of horizontal gene transfer across gut microbiota members of farm animals based on homology search.</title>
        <authorList>
            <person name="Zeman M."/>
            <person name="Kubasova T."/>
            <person name="Jahodarova E."/>
            <person name="Nykrynova M."/>
            <person name="Rychlik I."/>
        </authorList>
    </citation>
    <scope>NUCLEOTIDE SEQUENCE [LARGE SCALE GENOMIC DNA]</scope>
    <source>
        <strain evidence="4">153_Feed</strain>
    </source>
</reference>
<reference evidence="3 4" key="2">
    <citation type="submission" date="2023-06" db="EMBL/GenBank/DDBJ databases">
        <title>Identification and characterization of horizontal gene transfer across gut microbiota members of farm animals based on homology search.</title>
        <authorList>
            <person name="Schwarzerova J."/>
            <person name="Nykrynova M."/>
            <person name="Jureckova K."/>
            <person name="Cejkova D."/>
            <person name="Rychlik I."/>
        </authorList>
    </citation>
    <scope>NUCLEOTIDE SEQUENCE [LARGE SCALE GENOMIC DNA]</scope>
    <source>
        <strain evidence="3 4">153_Feed</strain>
    </source>
</reference>
<feature type="domain" description="DUF5648" evidence="2">
    <location>
        <begin position="38"/>
        <end position="84"/>
    </location>
</feature>
<keyword evidence="1" id="KW-0732">Signal</keyword>
<organism evidence="3 4">
    <name type="scientific">Thermophilibacter provencensis</name>
    <dbReference type="NCBI Taxonomy" id="1852386"/>
    <lineage>
        <taxon>Bacteria</taxon>
        <taxon>Bacillati</taxon>
        <taxon>Actinomycetota</taxon>
        <taxon>Coriobacteriia</taxon>
        <taxon>Coriobacteriales</taxon>
        <taxon>Atopobiaceae</taxon>
        <taxon>Thermophilibacter</taxon>
    </lineage>
</organism>
<sequence length="169" mass="17927">MRKLGKVFMGGVLAAAVALGALVSAPTSALAAAGANTSGGEGVHLYRLYNPYATSSTHHYTTDAAERDVLKAAGWRDEGTGWVAIAGREFLLDGSVPAHVRAAADALKVPDDEYVTYSIQDAPSSLGLPEGMKSIGFISDDREMAAGTYLNPDNSVDTELFFMTWRPTW</sequence>
<gene>
    <name evidence="3" type="ORF">QUW25_01845</name>
</gene>
<evidence type="ECO:0000259" key="2">
    <source>
        <dbReference type="Pfam" id="PF18885"/>
    </source>
</evidence>
<dbReference type="Pfam" id="PF18885">
    <property type="entry name" value="DUF5648"/>
    <property type="match status" value="1"/>
</dbReference>
<feature type="signal peptide" evidence="1">
    <location>
        <begin position="1"/>
        <end position="31"/>
    </location>
</feature>
<proteinExistence type="predicted"/>
<name>A0ABT7V1G3_9ACTN</name>